<evidence type="ECO:0000313" key="5">
    <source>
        <dbReference type="Proteomes" id="UP000634136"/>
    </source>
</evidence>
<comment type="catalytic activity">
    <reaction evidence="1">
        <text>ATP + H2O = ADP + phosphate + H(+)</text>
        <dbReference type="Rhea" id="RHEA:13065"/>
        <dbReference type="ChEBI" id="CHEBI:15377"/>
        <dbReference type="ChEBI" id="CHEBI:15378"/>
        <dbReference type="ChEBI" id="CHEBI:30616"/>
        <dbReference type="ChEBI" id="CHEBI:43474"/>
        <dbReference type="ChEBI" id="CHEBI:456216"/>
        <dbReference type="EC" id="5.6.2.3"/>
    </reaction>
</comment>
<protein>
    <recommendedName>
        <fullName evidence="1">ATP-dependent DNA helicase</fullName>
        <ecNumber evidence="1">5.6.2.3</ecNumber>
    </recommendedName>
</protein>
<feature type="domain" description="DNA helicase Pif1-like DEAD-box helicase" evidence="2">
    <location>
        <begin position="561"/>
        <end position="780"/>
    </location>
</feature>
<dbReference type="AlphaFoldDB" id="A0A834T4Q5"/>
<dbReference type="SUPFAM" id="SSF52540">
    <property type="entry name" value="P-loop containing nucleoside triphosphate hydrolases"/>
    <property type="match status" value="1"/>
</dbReference>
<sequence length="891" mass="102691">MKDTRSNHFMKEIRSYNNMFAFTSMGGKIDHSVNQGKGPYLIRKRNSDARTYNLPIASEVAALIVGDFDMERGERDIIVENRSGVLQQIDELHPLYLHMQYPLLFPYGKDGYRVETLYKNGSSLDSRKQHNLTLRKHFAYKLQDRRREFNMILRAKKLTKQFIVYAFIMIKAQRTSYIRWLELDKLFKELKCRPEDRPDLLARIFKIKLNRLRRDVAKYMLFSNYRANIHTIEFQKRGLPHAHILLWLAPKHKFTSASQLDSVIFAKIPNPDAHPELYEAVKNYMIHGPCGASRISSPCMVNGKCSKHFPKRFNVKTAFDEDGYAKYHRRHTSVLSFAISLGQSNIYLKRLPFHLSNQQGIVFADNDHIDDVIGNASLKQTKFLVWFEVNRKYPTTRELTYAQFPTKFVFKHDSREWCVRKARYDDACYTMGLLDDDKEYIDGITEASRWSSGVYLRKLFSTLLIHNTIARPVAVGNKLGCIYQIKYICLDLQLDDGRVKDIALAEIEKILISKGRSLADYPPMPLPNDALLCNSDNIMMSEELNYDREFLRTQHSQFSSLTSEQRNIYNMIIDAINRSEGGVFFVNEFGGSGKTFIWNTMTTELCGWGEIVLVVASNGIASQLIPGGRTTHSRFVIPLDSTKSSTYNIMQASDLVNLLLHTKLIIWDEAPMAHRYYFEALYMSLRDIIGYHNPECYKKSFGGKVIVFDSDFRQILPVITRGSRQDIVLSSLNSSYISDSCKVFTLTKNMRLGSGSNEFENQTIYEFSEWIFKIGNGLIGDVLNDEESHITIADDILIHDVQDLIDAIVKSTYPSFMDNYDKHTYIRDRAALAPTLYDVASVNNYILCKVKRVLTSVQIVYVLKTRNLSCQISTLLNSSTQYQVQVCHIMS</sequence>
<comment type="similarity">
    <text evidence="1">Belongs to the helicase family.</text>
</comment>
<dbReference type="GO" id="GO:0006310">
    <property type="term" value="P:DNA recombination"/>
    <property type="evidence" value="ECO:0007669"/>
    <property type="project" value="UniProtKB-KW"/>
</dbReference>
<name>A0A834T4Q5_9FABA</name>
<dbReference type="InterPro" id="IPR027417">
    <property type="entry name" value="P-loop_NTPase"/>
</dbReference>
<keyword evidence="1" id="KW-0547">Nucleotide-binding</keyword>
<keyword evidence="5" id="KW-1185">Reference proteome</keyword>
<comment type="caution">
    <text evidence="4">The sequence shown here is derived from an EMBL/GenBank/DDBJ whole genome shotgun (WGS) entry which is preliminary data.</text>
</comment>
<dbReference type="GO" id="GO:0006281">
    <property type="term" value="P:DNA repair"/>
    <property type="evidence" value="ECO:0007669"/>
    <property type="project" value="UniProtKB-KW"/>
</dbReference>
<gene>
    <name evidence="4" type="ORF">G2W53_029035</name>
</gene>
<keyword evidence="1" id="KW-0233">DNA recombination</keyword>
<comment type="cofactor">
    <cofactor evidence="1">
        <name>Mg(2+)</name>
        <dbReference type="ChEBI" id="CHEBI:18420"/>
    </cofactor>
</comment>
<dbReference type="GO" id="GO:0005524">
    <property type="term" value="F:ATP binding"/>
    <property type="evidence" value="ECO:0007669"/>
    <property type="project" value="UniProtKB-KW"/>
</dbReference>
<keyword evidence="1" id="KW-0067">ATP-binding</keyword>
<dbReference type="OrthoDB" id="1669105at2759"/>
<keyword evidence="1" id="KW-0234">DNA repair</keyword>
<dbReference type="Pfam" id="PF05970">
    <property type="entry name" value="PIF1"/>
    <property type="match status" value="1"/>
</dbReference>
<dbReference type="PANTHER" id="PTHR10492:SF101">
    <property type="entry name" value="ATP-DEPENDENT DNA HELICASE"/>
    <property type="match status" value="1"/>
</dbReference>
<proteinExistence type="inferred from homology"/>
<feature type="domain" description="Helitron helicase-like" evidence="3">
    <location>
        <begin position="180"/>
        <end position="246"/>
    </location>
</feature>
<dbReference type="EMBL" id="JAAIUW010000009">
    <property type="protein sequence ID" value="KAF7815066.1"/>
    <property type="molecule type" value="Genomic_DNA"/>
</dbReference>
<dbReference type="Pfam" id="PF14214">
    <property type="entry name" value="Helitron_like_N"/>
    <property type="match status" value="1"/>
</dbReference>
<evidence type="ECO:0000259" key="2">
    <source>
        <dbReference type="Pfam" id="PF05970"/>
    </source>
</evidence>
<keyword evidence="1" id="KW-0378">Hydrolase</keyword>
<evidence type="ECO:0000256" key="1">
    <source>
        <dbReference type="RuleBase" id="RU363044"/>
    </source>
</evidence>
<dbReference type="Proteomes" id="UP000634136">
    <property type="component" value="Unassembled WGS sequence"/>
</dbReference>
<evidence type="ECO:0000259" key="3">
    <source>
        <dbReference type="Pfam" id="PF14214"/>
    </source>
</evidence>
<dbReference type="InterPro" id="IPR025476">
    <property type="entry name" value="Helitron_helicase-like"/>
</dbReference>
<keyword evidence="1" id="KW-0227">DNA damage</keyword>
<dbReference type="GO" id="GO:0043139">
    <property type="term" value="F:5'-3' DNA helicase activity"/>
    <property type="evidence" value="ECO:0007669"/>
    <property type="project" value="UniProtKB-EC"/>
</dbReference>
<keyword evidence="1" id="KW-0347">Helicase</keyword>
<dbReference type="PANTHER" id="PTHR10492">
    <property type="match status" value="1"/>
</dbReference>
<evidence type="ECO:0000313" key="4">
    <source>
        <dbReference type="EMBL" id="KAF7815066.1"/>
    </source>
</evidence>
<accession>A0A834T4Q5</accession>
<dbReference type="Gene3D" id="3.40.50.300">
    <property type="entry name" value="P-loop containing nucleotide triphosphate hydrolases"/>
    <property type="match status" value="1"/>
</dbReference>
<dbReference type="InterPro" id="IPR010285">
    <property type="entry name" value="DNA_helicase_pif1-like_DEAD"/>
</dbReference>
<organism evidence="4 5">
    <name type="scientific">Senna tora</name>
    <dbReference type="NCBI Taxonomy" id="362788"/>
    <lineage>
        <taxon>Eukaryota</taxon>
        <taxon>Viridiplantae</taxon>
        <taxon>Streptophyta</taxon>
        <taxon>Embryophyta</taxon>
        <taxon>Tracheophyta</taxon>
        <taxon>Spermatophyta</taxon>
        <taxon>Magnoliopsida</taxon>
        <taxon>eudicotyledons</taxon>
        <taxon>Gunneridae</taxon>
        <taxon>Pentapetalae</taxon>
        <taxon>rosids</taxon>
        <taxon>fabids</taxon>
        <taxon>Fabales</taxon>
        <taxon>Fabaceae</taxon>
        <taxon>Caesalpinioideae</taxon>
        <taxon>Cassia clade</taxon>
        <taxon>Senna</taxon>
    </lineage>
</organism>
<reference evidence="4" key="1">
    <citation type="submission" date="2020-09" db="EMBL/GenBank/DDBJ databases">
        <title>Genome-Enabled Discovery of Anthraquinone Biosynthesis in Senna tora.</title>
        <authorList>
            <person name="Kang S.-H."/>
            <person name="Pandey R.P."/>
            <person name="Lee C.-M."/>
            <person name="Sim J.-S."/>
            <person name="Jeong J.-T."/>
            <person name="Choi B.-S."/>
            <person name="Jung M."/>
            <person name="Ginzburg D."/>
            <person name="Zhao K."/>
            <person name="Won S.Y."/>
            <person name="Oh T.-J."/>
            <person name="Yu Y."/>
            <person name="Kim N.-H."/>
            <person name="Lee O.R."/>
            <person name="Lee T.-H."/>
            <person name="Bashyal P."/>
            <person name="Kim T.-S."/>
            <person name="Lee W.-H."/>
            <person name="Kawkins C."/>
            <person name="Kim C.-K."/>
            <person name="Kim J.S."/>
            <person name="Ahn B.O."/>
            <person name="Rhee S.Y."/>
            <person name="Sohng J.K."/>
        </authorList>
    </citation>
    <scope>NUCLEOTIDE SEQUENCE</scope>
    <source>
        <tissue evidence="4">Leaf</tissue>
    </source>
</reference>
<dbReference type="GO" id="GO:0000723">
    <property type="term" value="P:telomere maintenance"/>
    <property type="evidence" value="ECO:0007669"/>
    <property type="project" value="InterPro"/>
</dbReference>
<dbReference type="GO" id="GO:0016787">
    <property type="term" value="F:hydrolase activity"/>
    <property type="evidence" value="ECO:0007669"/>
    <property type="project" value="UniProtKB-KW"/>
</dbReference>
<dbReference type="EC" id="5.6.2.3" evidence="1"/>